<proteinExistence type="predicted"/>
<organism evidence="2 3">
    <name type="scientific">Chiloscyllium punctatum</name>
    <name type="common">Brownbanded bambooshark</name>
    <name type="synonym">Hemiscyllium punctatum</name>
    <dbReference type="NCBI Taxonomy" id="137246"/>
    <lineage>
        <taxon>Eukaryota</taxon>
        <taxon>Metazoa</taxon>
        <taxon>Chordata</taxon>
        <taxon>Craniata</taxon>
        <taxon>Vertebrata</taxon>
        <taxon>Chondrichthyes</taxon>
        <taxon>Elasmobranchii</taxon>
        <taxon>Galeomorphii</taxon>
        <taxon>Galeoidea</taxon>
        <taxon>Orectolobiformes</taxon>
        <taxon>Hemiscylliidae</taxon>
        <taxon>Chiloscyllium</taxon>
    </lineage>
</organism>
<feature type="region of interest" description="Disordered" evidence="1">
    <location>
        <begin position="91"/>
        <end position="145"/>
    </location>
</feature>
<evidence type="ECO:0000313" key="3">
    <source>
        <dbReference type="Proteomes" id="UP000287033"/>
    </source>
</evidence>
<dbReference type="Proteomes" id="UP000287033">
    <property type="component" value="Unassembled WGS sequence"/>
</dbReference>
<dbReference type="PANTHER" id="PTHR31751">
    <property type="entry name" value="SI:CH211-108C17.2-RELATED-RELATED"/>
    <property type="match status" value="1"/>
</dbReference>
<dbReference type="OrthoDB" id="9934617at2759"/>
<dbReference type="AlphaFoldDB" id="A0A401T5D2"/>
<sequence>MFQPSSKRGRQPYLAPQEAKRRRLERYRLRRKQMINIGIEIDRWQQLKLELGFEKDACLAKFLLDYYRAHHVSTTLYLDPKGRGELVHHRMQDESCNTSSTSSRENQSEQRIQSSLMIKFPQRTPPQLSAEGLSTADSDTDTEHGKDGMEFVEDSMDVTEYLLPENCINTKLMDCTVEEEVLNIINNKIVPEEEESVQVPVALTPNKSVCSMRTGIVYDTCLMSLAKKAFSRCEHLNCKGKIDLELHIVATAMKVVSHCCHGHKSVWWSQPLLKGVPAGNTLLVSSIVLSGNNYRKIALMFKFLNMRLVSYQSFFKTQKSYVQPSVTNFWKKMQGKLFLELTHPLVVLGDQSNNSCISSERYLTYTMMDNCTHKILDVQVIDAREGARRLRNLETSAFRRAFQWLVKNNLDVSEIVTDADPQLLSTIKSVYPNVLHQLDLWHGIRAVHERISKVVASSDNTDLQPWISDIIKHFIYCCQHSNGDVNTLMARWRSILHHIVNVHEWQLGDGSTTASCEHGHLTDKEIKDKQWLTAGSPAHHALREVVYDKWLTSHLNYFVQARVTNELESFNNHIQMYAAQNFTYDYDDYQVRTLLAAIDYNAHVDREYQRNADGEIVYHRMYSKRRNHWRAVPTKVQKHYHHFEELREDMVKAVLSKDTVRQLPRGFRTKRRRVPT</sequence>
<dbReference type="OMA" id="IYHRKSG"/>
<evidence type="ECO:0000256" key="1">
    <source>
        <dbReference type="SAM" id="MobiDB-lite"/>
    </source>
</evidence>
<protein>
    <submittedName>
        <fullName evidence="2">Uncharacterized protein</fullName>
    </submittedName>
</protein>
<accession>A0A401T5D2</accession>
<gene>
    <name evidence="2" type="ORF">chiPu_0016384</name>
</gene>
<name>A0A401T5D2_CHIPU</name>
<keyword evidence="3" id="KW-1185">Reference proteome</keyword>
<evidence type="ECO:0000313" key="2">
    <source>
        <dbReference type="EMBL" id="GCC37876.1"/>
    </source>
</evidence>
<dbReference type="EMBL" id="BEZZ01001074">
    <property type="protein sequence ID" value="GCC37876.1"/>
    <property type="molecule type" value="Genomic_DNA"/>
</dbReference>
<comment type="caution">
    <text evidence="2">The sequence shown here is derived from an EMBL/GenBank/DDBJ whole genome shotgun (WGS) entry which is preliminary data.</text>
</comment>
<reference evidence="2 3" key="1">
    <citation type="journal article" date="2018" name="Nat. Ecol. Evol.">
        <title>Shark genomes provide insights into elasmobranch evolution and the origin of vertebrates.</title>
        <authorList>
            <person name="Hara Y"/>
            <person name="Yamaguchi K"/>
            <person name="Onimaru K"/>
            <person name="Kadota M"/>
            <person name="Koyanagi M"/>
            <person name="Keeley SD"/>
            <person name="Tatsumi K"/>
            <person name="Tanaka K"/>
            <person name="Motone F"/>
            <person name="Kageyama Y"/>
            <person name="Nozu R"/>
            <person name="Adachi N"/>
            <person name="Nishimura O"/>
            <person name="Nakagawa R"/>
            <person name="Tanegashima C"/>
            <person name="Kiyatake I"/>
            <person name="Matsumoto R"/>
            <person name="Murakumo K"/>
            <person name="Nishida K"/>
            <person name="Terakita A"/>
            <person name="Kuratani S"/>
            <person name="Sato K"/>
            <person name="Hyodo S Kuraku.S."/>
        </authorList>
    </citation>
    <scope>NUCLEOTIDE SEQUENCE [LARGE SCALE GENOMIC DNA]</scope>
</reference>
<dbReference type="PANTHER" id="PTHR31751:SF7">
    <property type="entry name" value="THAP-TYPE DOMAIN-CONTAINING PROTEIN"/>
    <property type="match status" value="1"/>
</dbReference>
<feature type="compositionally biased region" description="Polar residues" evidence="1">
    <location>
        <begin position="94"/>
        <end position="116"/>
    </location>
</feature>